<dbReference type="AlphaFoldDB" id="A0A223CWS3"/>
<dbReference type="InterPro" id="IPR019658">
    <property type="entry name" value="DUF2515"/>
</dbReference>
<dbReference type="OrthoDB" id="2690514at2"/>
<dbReference type="Proteomes" id="UP000214688">
    <property type="component" value="Chromosome"/>
</dbReference>
<dbReference type="RefSeq" id="WP_094235048.1">
    <property type="nucleotide sequence ID" value="NZ_CP022657.1"/>
</dbReference>
<reference evidence="1 2" key="1">
    <citation type="journal article" date="2015" name="Int. J. Syst. Evol. Microbiol.">
        <title>Tumebacillus algifaecis sp. nov., isolated from decomposing algal scum.</title>
        <authorList>
            <person name="Wu Y.F."/>
            <person name="Zhang B."/>
            <person name="Xing P."/>
            <person name="Wu Q.L."/>
            <person name="Liu S.J."/>
        </authorList>
    </citation>
    <scope>NUCLEOTIDE SEQUENCE [LARGE SCALE GENOMIC DNA]</scope>
    <source>
        <strain evidence="1 2">THMBR28</strain>
    </source>
</reference>
<evidence type="ECO:0000313" key="1">
    <source>
        <dbReference type="EMBL" id="ASS73788.1"/>
    </source>
</evidence>
<gene>
    <name evidence="1" type="ORF">CIG75_01570</name>
</gene>
<proteinExistence type="predicted"/>
<accession>A0A223CWS3</accession>
<protein>
    <recommendedName>
        <fullName evidence="3">DUF2515 domain-containing protein</fullName>
    </recommendedName>
</protein>
<evidence type="ECO:0000313" key="2">
    <source>
        <dbReference type="Proteomes" id="UP000214688"/>
    </source>
</evidence>
<keyword evidence="2" id="KW-1185">Reference proteome</keyword>
<evidence type="ECO:0008006" key="3">
    <source>
        <dbReference type="Google" id="ProtNLM"/>
    </source>
</evidence>
<organism evidence="1 2">
    <name type="scientific">Tumebacillus algifaecis</name>
    <dbReference type="NCBI Taxonomy" id="1214604"/>
    <lineage>
        <taxon>Bacteria</taxon>
        <taxon>Bacillati</taxon>
        <taxon>Bacillota</taxon>
        <taxon>Bacilli</taxon>
        <taxon>Bacillales</taxon>
        <taxon>Alicyclobacillaceae</taxon>
        <taxon>Tumebacillus</taxon>
    </lineage>
</organism>
<sequence>MGVWQEGWLNFWKQLRARLLGFSNEKAVEEIRSLLRDLLQRERAAAPDLHELQADDRRLYEQIKASTEVHNRNNITRTAAYFEVYLRSPNLHWALLAHMVSRNGGYSMTDLRGDLIGRVMDKGEAEHFFQFLERANWLIFGDAYPQLLLYEASVATGKPLFHLLPYFGVSRFMSLLWERFWETGDQELLTLALIVNEQNYIEHRVVQHPGYKPVIESFEFQAQTYLNLTQVAIPYRSTANSIELAGCVVDTFLSLTERIDTGRRLYAILFGRPEVLDGVIKFATTTPHSGSRADYCPDLYTARKPIRSSKRYYPRVDGLRLRPGAKPIYSPRLEDCWPDVTTPEAAGNTDWCCSADVAEQLFSSKPSADFNITKRYGKTLMLVEKAVAAESWINAKK</sequence>
<dbReference type="EMBL" id="CP022657">
    <property type="protein sequence ID" value="ASS73788.1"/>
    <property type="molecule type" value="Genomic_DNA"/>
</dbReference>
<dbReference type="Pfam" id="PF10720">
    <property type="entry name" value="DUF2515"/>
    <property type="match status" value="1"/>
</dbReference>
<dbReference type="KEGG" id="tab:CIG75_01570"/>
<name>A0A223CWS3_9BACL</name>